<protein>
    <submittedName>
        <fullName evidence="2">Serine hydrolase</fullName>
    </submittedName>
</protein>
<dbReference type="EMBL" id="BAABCW010000012">
    <property type="protein sequence ID" value="GAA3512802.1"/>
    <property type="molecule type" value="Genomic_DNA"/>
</dbReference>
<proteinExistence type="predicted"/>
<feature type="domain" description="Beta-lactamase-related" evidence="1">
    <location>
        <begin position="126"/>
        <end position="388"/>
    </location>
</feature>
<evidence type="ECO:0000313" key="3">
    <source>
        <dbReference type="Proteomes" id="UP001500459"/>
    </source>
</evidence>
<dbReference type="SUPFAM" id="SSF56601">
    <property type="entry name" value="beta-lactamase/transpeptidase-like"/>
    <property type="match status" value="1"/>
</dbReference>
<dbReference type="InterPro" id="IPR012338">
    <property type="entry name" value="Beta-lactam/transpept-like"/>
</dbReference>
<dbReference type="Pfam" id="PF00144">
    <property type="entry name" value="Beta-lactamase"/>
    <property type="match status" value="1"/>
</dbReference>
<evidence type="ECO:0000313" key="2">
    <source>
        <dbReference type="EMBL" id="GAA3512802.1"/>
    </source>
</evidence>
<dbReference type="InterPro" id="IPR050789">
    <property type="entry name" value="Diverse_Enzym_Activities"/>
</dbReference>
<keyword evidence="3" id="KW-1185">Reference proteome</keyword>
<keyword evidence="2" id="KW-0378">Hydrolase</keyword>
<name>A0ABP6UQ42_9FLAO</name>
<organism evidence="2 3">
    <name type="scientific">Aquimarina addita</name>
    <dbReference type="NCBI Taxonomy" id="870485"/>
    <lineage>
        <taxon>Bacteria</taxon>
        <taxon>Pseudomonadati</taxon>
        <taxon>Bacteroidota</taxon>
        <taxon>Flavobacteriia</taxon>
        <taxon>Flavobacteriales</taxon>
        <taxon>Flavobacteriaceae</taxon>
        <taxon>Aquimarina</taxon>
    </lineage>
</organism>
<dbReference type="GO" id="GO:0016787">
    <property type="term" value="F:hydrolase activity"/>
    <property type="evidence" value="ECO:0007669"/>
    <property type="project" value="UniProtKB-KW"/>
</dbReference>
<accession>A0ABP6UQ42</accession>
<comment type="caution">
    <text evidence="2">The sequence shown here is derived from an EMBL/GenBank/DDBJ whole genome shotgun (WGS) entry which is preliminary data.</text>
</comment>
<dbReference type="Gene3D" id="3.40.710.10">
    <property type="entry name" value="DD-peptidase/beta-lactamase superfamily"/>
    <property type="match status" value="1"/>
</dbReference>
<evidence type="ECO:0000259" key="1">
    <source>
        <dbReference type="Pfam" id="PF00144"/>
    </source>
</evidence>
<reference evidence="3" key="1">
    <citation type="journal article" date="2019" name="Int. J. Syst. Evol. Microbiol.">
        <title>The Global Catalogue of Microorganisms (GCM) 10K type strain sequencing project: providing services to taxonomists for standard genome sequencing and annotation.</title>
        <authorList>
            <consortium name="The Broad Institute Genomics Platform"/>
            <consortium name="The Broad Institute Genome Sequencing Center for Infectious Disease"/>
            <person name="Wu L."/>
            <person name="Ma J."/>
        </authorList>
    </citation>
    <scope>NUCLEOTIDE SEQUENCE [LARGE SCALE GENOMIC DNA]</scope>
    <source>
        <strain evidence="3">JCM 17106</strain>
    </source>
</reference>
<sequence>MCSSVFIGERSVDYTDLNDNNFFPVDLANDEVFIQEKYSEASVYGFKERKAIYRKGLGSTLINDNFDLNATYLTPNRSRIKTNLSYPYGDQAQKDTVFEGIDYDKIREAVASVFDKEAELVKKTRAVMVLHKDQIISEKYVDGFSQNSMVSGWSMAKSILATVYGVLEKQGEVNINNNAPIETWKNDERKEITINNLLQMNSGLEWEEDYESISDVTKMLYIASDMTKSQMDKKAIHKPGEHWYYSSGITNLLSGILRNQFDTYQEYLDYPYREFIDKIGMHSMVIETDMAGNFVGSSYAWATVKDWAKFGLLYLHRGNWNGQQVFDSEWFDYVTTPSPTSNGEYGAHFWLNTAGISYPDAPSDMFFASGYQGQRIFIIPSKDLVIVRFGLSEDEGVDLNKFIKEIVSAIE</sequence>
<dbReference type="Proteomes" id="UP001500459">
    <property type="component" value="Unassembled WGS sequence"/>
</dbReference>
<gene>
    <name evidence="2" type="ORF">GCM10022393_28250</name>
</gene>
<dbReference type="InterPro" id="IPR001466">
    <property type="entry name" value="Beta-lactam-related"/>
</dbReference>
<dbReference type="PANTHER" id="PTHR43283:SF7">
    <property type="entry name" value="BETA-LACTAMASE-RELATED DOMAIN-CONTAINING PROTEIN"/>
    <property type="match status" value="1"/>
</dbReference>
<dbReference type="PANTHER" id="PTHR43283">
    <property type="entry name" value="BETA-LACTAMASE-RELATED"/>
    <property type="match status" value="1"/>
</dbReference>